<dbReference type="EMBL" id="KV426241">
    <property type="protein sequence ID" value="KZV84088.1"/>
    <property type="molecule type" value="Genomic_DNA"/>
</dbReference>
<dbReference type="AlphaFoldDB" id="A0A165DA17"/>
<dbReference type="Proteomes" id="UP000077266">
    <property type="component" value="Unassembled WGS sequence"/>
</dbReference>
<sequence length="94" mass="10711">MSGTSRRRRILTGADNGLWDRYIEQYRALLRAPEGAGVERKDRELYEAANLEHDLDASMAPPDEATYFAYVHSEGAADDATYKDWVESGTRVWK</sequence>
<gene>
    <name evidence="1" type="ORF">EXIGLDRAFT_299220</name>
</gene>
<name>A0A165DA17_EXIGL</name>
<evidence type="ECO:0000313" key="1">
    <source>
        <dbReference type="EMBL" id="KZV84088.1"/>
    </source>
</evidence>
<proteinExistence type="predicted"/>
<organism evidence="1 2">
    <name type="scientific">Exidia glandulosa HHB12029</name>
    <dbReference type="NCBI Taxonomy" id="1314781"/>
    <lineage>
        <taxon>Eukaryota</taxon>
        <taxon>Fungi</taxon>
        <taxon>Dikarya</taxon>
        <taxon>Basidiomycota</taxon>
        <taxon>Agaricomycotina</taxon>
        <taxon>Agaricomycetes</taxon>
        <taxon>Auriculariales</taxon>
        <taxon>Exidiaceae</taxon>
        <taxon>Exidia</taxon>
    </lineage>
</organism>
<protein>
    <submittedName>
        <fullName evidence="1">Uncharacterized protein</fullName>
    </submittedName>
</protein>
<keyword evidence="2" id="KW-1185">Reference proteome</keyword>
<evidence type="ECO:0000313" key="2">
    <source>
        <dbReference type="Proteomes" id="UP000077266"/>
    </source>
</evidence>
<dbReference type="InParanoid" id="A0A165DA17"/>
<accession>A0A165DA17</accession>
<reference evidence="1 2" key="1">
    <citation type="journal article" date="2016" name="Mol. Biol. Evol.">
        <title>Comparative Genomics of Early-Diverging Mushroom-Forming Fungi Provides Insights into the Origins of Lignocellulose Decay Capabilities.</title>
        <authorList>
            <person name="Nagy L.G."/>
            <person name="Riley R."/>
            <person name="Tritt A."/>
            <person name="Adam C."/>
            <person name="Daum C."/>
            <person name="Floudas D."/>
            <person name="Sun H."/>
            <person name="Yadav J.S."/>
            <person name="Pangilinan J."/>
            <person name="Larsson K.H."/>
            <person name="Matsuura K."/>
            <person name="Barry K."/>
            <person name="Labutti K."/>
            <person name="Kuo R."/>
            <person name="Ohm R.A."/>
            <person name="Bhattacharya S.S."/>
            <person name="Shirouzu T."/>
            <person name="Yoshinaga Y."/>
            <person name="Martin F.M."/>
            <person name="Grigoriev I.V."/>
            <person name="Hibbett D.S."/>
        </authorList>
    </citation>
    <scope>NUCLEOTIDE SEQUENCE [LARGE SCALE GENOMIC DNA]</scope>
    <source>
        <strain evidence="1 2">HHB12029</strain>
    </source>
</reference>